<keyword evidence="2 4" id="KW-0863">Zinc-finger</keyword>
<feature type="region of interest" description="Disordered" evidence="5">
    <location>
        <begin position="1"/>
        <end position="54"/>
    </location>
</feature>
<evidence type="ECO:0000256" key="3">
    <source>
        <dbReference type="ARBA" id="ARBA00022833"/>
    </source>
</evidence>
<dbReference type="GO" id="GO:0000981">
    <property type="term" value="F:DNA-binding transcription factor activity, RNA polymerase II-specific"/>
    <property type="evidence" value="ECO:0007669"/>
    <property type="project" value="TreeGrafter"/>
</dbReference>
<name>A0A9N8HQV3_9STRA</name>
<dbReference type="InterPro" id="IPR024119">
    <property type="entry name" value="TF_DEAF-1"/>
</dbReference>
<evidence type="ECO:0000256" key="5">
    <source>
        <dbReference type="SAM" id="MobiDB-lite"/>
    </source>
</evidence>
<evidence type="ECO:0000313" key="7">
    <source>
        <dbReference type="EMBL" id="CAB9521470.1"/>
    </source>
</evidence>
<gene>
    <name evidence="7" type="ORF">SEMRO_1198_G251620.1</name>
</gene>
<comment type="caution">
    <text evidence="7">The sequence shown here is derived from an EMBL/GenBank/DDBJ whole genome shotgun (WGS) entry which is preliminary data.</text>
</comment>
<evidence type="ECO:0000259" key="6">
    <source>
        <dbReference type="PROSITE" id="PS50865"/>
    </source>
</evidence>
<dbReference type="InterPro" id="IPR002893">
    <property type="entry name" value="Znf_MYND"/>
</dbReference>
<feature type="compositionally biased region" description="Basic residues" evidence="5">
    <location>
        <begin position="1"/>
        <end position="19"/>
    </location>
</feature>
<dbReference type="GO" id="GO:0008270">
    <property type="term" value="F:zinc ion binding"/>
    <property type="evidence" value="ECO:0007669"/>
    <property type="project" value="UniProtKB-KW"/>
</dbReference>
<dbReference type="Proteomes" id="UP001153069">
    <property type="component" value="Unassembled WGS sequence"/>
</dbReference>
<feature type="domain" description="MYND-type" evidence="6">
    <location>
        <begin position="205"/>
        <end position="245"/>
    </location>
</feature>
<evidence type="ECO:0000256" key="2">
    <source>
        <dbReference type="ARBA" id="ARBA00022771"/>
    </source>
</evidence>
<dbReference type="Gene3D" id="6.10.140.2220">
    <property type="match status" value="2"/>
</dbReference>
<dbReference type="PANTHER" id="PTHR10237:SF15">
    <property type="entry name" value="LD37257P"/>
    <property type="match status" value="1"/>
</dbReference>
<feature type="domain" description="MYND-type" evidence="6">
    <location>
        <begin position="419"/>
        <end position="457"/>
    </location>
</feature>
<dbReference type="PROSITE" id="PS01360">
    <property type="entry name" value="ZF_MYND_1"/>
    <property type="match status" value="2"/>
</dbReference>
<sequence length="487" mass="55559">MKTRRSTKKGGGRKDKQRKGTTPPDPLPGSTKVATAAPPKETFPRCLHGRSTTTPPDVFAKQQQFLNELPKAILEDPMELVDIIEKKIWKHPEAASHPDTVSLAISLATDCLIGTRVKPGKARIHTFAAIHLAHAQNSGCRLEESWYDSGDEWAYSKYKGQLQAAYYRQGHYQKDAIRFMAKRIPCQCLNPYKKFLKKISDMGSCDNCGETFDRKRLRCCSLCRVFQYCSRECQVSNWKEHEFNCKLYRGEEKFRRKKEASPNLCFHGGTTVLGDECMKEVCQLYKDLLVIDGAYDTMTKVEELYCTKKHVMENATTIPYGLQLATTAVLRLNADEDSLICAKCVLQVTSHMTNGSLAGKKTDDSRENELLISTTFCRIYHRKFSSKRDMILALDRRIPCDCLNPIIQRILKEPETKVCFGCQKEMEEIYTCDRCMYAPYCSRTCQEADWPKHEMECNVHCGKMTCAEAHIAEQHAKGELAEMEELD</sequence>
<dbReference type="OrthoDB" id="58802at2759"/>
<dbReference type="EMBL" id="CAICTM010001196">
    <property type="protein sequence ID" value="CAB9521470.1"/>
    <property type="molecule type" value="Genomic_DNA"/>
</dbReference>
<keyword evidence="8" id="KW-1185">Reference proteome</keyword>
<dbReference type="Pfam" id="PF01753">
    <property type="entry name" value="zf-MYND"/>
    <property type="match status" value="2"/>
</dbReference>
<organism evidence="7 8">
    <name type="scientific">Seminavis robusta</name>
    <dbReference type="NCBI Taxonomy" id="568900"/>
    <lineage>
        <taxon>Eukaryota</taxon>
        <taxon>Sar</taxon>
        <taxon>Stramenopiles</taxon>
        <taxon>Ochrophyta</taxon>
        <taxon>Bacillariophyta</taxon>
        <taxon>Bacillariophyceae</taxon>
        <taxon>Bacillariophycidae</taxon>
        <taxon>Naviculales</taxon>
        <taxon>Naviculaceae</taxon>
        <taxon>Seminavis</taxon>
    </lineage>
</organism>
<evidence type="ECO:0000256" key="1">
    <source>
        <dbReference type="ARBA" id="ARBA00022723"/>
    </source>
</evidence>
<keyword evidence="1" id="KW-0479">Metal-binding</keyword>
<reference evidence="7" key="1">
    <citation type="submission" date="2020-06" db="EMBL/GenBank/DDBJ databases">
        <authorList>
            <consortium name="Plant Systems Biology data submission"/>
        </authorList>
    </citation>
    <scope>NUCLEOTIDE SEQUENCE</scope>
    <source>
        <strain evidence="7">D6</strain>
    </source>
</reference>
<dbReference type="GO" id="GO:0005634">
    <property type="term" value="C:nucleus"/>
    <property type="evidence" value="ECO:0007669"/>
    <property type="project" value="TreeGrafter"/>
</dbReference>
<dbReference type="SUPFAM" id="SSF144232">
    <property type="entry name" value="HIT/MYND zinc finger-like"/>
    <property type="match status" value="2"/>
</dbReference>
<keyword evidence="3" id="KW-0862">Zinc</keyword>
<dbReference type="PROSITE" id="PS50865">
    <property type="entry name" value="ZF_MYND_2"/>
    <property type="match status" value="2"/>
</dbReference>
<evidence type="ECO:0000313" key="8">
    <source>
        <dbReference type="Proteomes" id="UP001153069"/>
    </source>
</evidence>
<accession>A0A9N8HQV3</accession>
<protein>
    <recommendedName>
        <fullName evidence="6">MYND-type domain-containing protein</fullName>
    </recommendedName>
</protein>
<proteinExistence type="predicted"/>
<dbReference type="AlphaFoldDB" id="A0A9N8HQV3"/>
<evidence type="ECO:0000256" key="4">
    <source>
        <dbReference type="PROSITE-ProRule" id="PRU00134"/>
    </source>
</evidence>
<dbReference type="PANTHER" id="PTHR10237">
    <property type="entry name" value="DEFORMED EPIDERMAL AUTOREGULATORY FACTOR 1 HOMOLOG SUPPRESSIN"/>
    <property type="match status" value="1"/>
</dbReference>